<dbReference type="AlphaFoldDB" id="A0A2P2LCC3"/>
<proteinExistence type="predicted"/>
<evidence type="ECO:0000313" key="1">
    <source>
        <dbReference type="EMBL" id="MBX15628.1"/>
    </source>
</evidence>
<dbReference type="EMBL" id="GGEC01035144">
    <property type="protein sequence ID" value="MBX15628.1"/>
    <property type="molecule type" value="Transcribed_RNA"/>
</dbReference>
<reference evidence="1" key="1">
    <citation type="submission" date="2018-02" db="EMBL/GenBank/DDBJ databases">
        <title>Rhizophora mucronata_Transcriptome.</title>
        <authorList>
            <person name="Meera S.P."/>
            <person name="Sreeshan A."/>
            <person name="Augustine A."/>
        </authorList>
    </citation>
    <scope>NUCLEOTIDE SEQUENCE</scope>
    <source>
        <tissue evidence="1">Leaf</tissue>
    </source>
</reference>
<protein>
    <submittedName>
        <fullName evidence="1">Uncharacterized protein</fullName>
    </submittedName>
</protein>
<organism evidence="1">
    <name type="scientific">Rhizophora mucronata</name>
    <name type="common">Asiatic mangrove</name>
    <dbReference type="NCBI Taxonomy" id="61149"/>
    <lineage>
        <taxon>Eukaryota</taxon>
        <taxon>Viridiplantae</taxon>
        <taxon>Streptophyta</taxon>
        <taxon>Embryophyta</taxon>
        <taxon>Tracheophyta</taxon>
        <taxon>Spermatophyta</taxon>
        <taxon>Magnoliopsida</taxon>
        <taxon>eudicotyledons</taxon>
        <taxon>Gunneridae</taxon>
        <taxon>Pentapetalae</taxon>
        <taxon>rosids</taxon>
        <taxon>fabids</taxon>
        <taxon>Malpighiales</taxon>
        <taxon>Rhizophoraceae</taxon>
        <taxon>Rhizophora</taxon>
    </lineage>
</organism>
<name>A0A2P2LCC3_RHIMU</name>
<sequence length="52" mass="6009">MKRFSGVECVFLLDFVFRIQGIQFVVKRRSKAWNSCCVLVLVRECSISSLPL</sequence>
<accession>A0A2P2LCC3</accession>